<dbReference type="Pfam" id="PF17753">
    <property type="entry name" value="Ig_mannosidase"/>
    <property type="match status" value="1"/>
</dbReference>
<evidence type="ECO:0000256" key="11">
    <source>
        <dbReference type="ARBA" id="ARBA00023157"/>
    </source>
</evidence>
<dbReference type="GO" id="GO:0005764">
    <property type="term" value="C:lysosome"/>
    <property type="evidence" value="ECO:0007669"/>
    <property type="project" value="UniProtKB-SubCell"/>
</dbReference>
<evidence type="ECO:0000259" key="21">
    <source>
        <dbReference type="Pfam" id="PF22666"/>
    </source>
</evidence>
<comment type="subunit">
    <text evidence="6">Monomer.</text>
</comment>
<dbReference type="FunFam" id="2.60.120.260:FF:000060">
    <property type="entry name" value="Probable beta-mannosidase"/>
    <property type="match status" value="1"/>
</dbReference>
<dbReference type="InterPro" id="IPR036156">
    <property type="entry name" value="Beta-gal/glucu_dom_sf"/>
</dbReference>
<feature type="domain" description="Mannosidase Ig/CBM-like" evidence="20">
    <location>
        <begin position="710"/>
        <end position="803"/>
    </location>
</feature>
<evidence type="ECO:0000256" key="12">
    <source>
        <dbReference type="ARBA" id="ARBA00023180"/>
    </source>
</evidence>
<name>A0A974DZS8_XENLA</name>
<evidence type="ECO:0000256" key="3">
    <source>
        <dbReference type="ARBA" id="ARBA00004371"/>
    </source>
</evidence>
<dbReference type="InterPro" id="IPR054593">
    <property type="entry name" value="Beta-mannosidase-like_N2"/>
</dbReference>
<comment type="similarity">
    <text evidence="5">Belongs to the glycosyl hydrolase 2 family.</text>
</comment>
<dbReference type="EC" id="3.2.1.25" evidence="7"/>
<dbReference type="SUPFAM" id="SSF49785">
    <property type="entry name" value="Galactose-binding domain-like"/>
    <property type="match status" value="1"/>
</dbReference>
<evidence type="ECO:0000256" key="5">
    <source>
        <dbReference type="ARBA" id="ARBA00007401"/>
    </source>
</evidence>
<evidence type="ECO:0000256" key="16">
    <source>
        <dbReference type="ARBA" id="ARBA00033445"/>
    </source>
</evidence>
<evidence type="ECO:0000259" key="19">
    <source>
        <dbReference type="Pfam" id="PF17753"/>
    </source>
</evidence>
<feature type="signal peptide" evidence="17">
    <location>
        <begin position="1"/>
        <end position="21"/>
    </location>
</feature>
<comment type="function">
    <text evidence="2">Exoglycosidase that cleaves the single beta-linked mannose residue from the non-reducing end of all N-linked glycoprotein oligosaccharides.</text>
</comment>
<feature type="chain" id="PRO_5038076289" description="Beta-mannosidase" evidence="17">
    <location>
        <begin position="22"/>
        <end position="887"/>
    </location>
</feature>
<evidence type="ECO:0000256" key="9">
    <source>
        <dbReference type="ARBA" id="ARBA00022729"/>
    </source>
</evidence>
<dbReference type="PANTHER" id="PTHR43730:SF1">
    <property type="entry name" value="BETA-MANNOSIDASE"/>
    <property type="match status" value="1"/>
</dbReference>
<evidence type="ECO:0000256" key="15">
    <source>
        <dbReference type="ARBA" id="ARBA00032581"/>
    </source>
</evidence>
<organism evidence="22 23">
    <name type="scientific">Xenopus laevis</name>
    <name type="common">African clawed frog</name>
    <dbReference type="NCBI Taxonomy" id="8355"/>
    <lineage>
        <taxon>Eukaryota</taxon>
        <taxon>Metazoa</taxon>
        <taxon>Chordata</taxon>
        <taxon>Craniata</taxon>
        <taxon>Vertebrata</taxon>
        <taxon>Euteleostomi</taxon>
        <taxon>Amphibia</taxon>
        <taxon>Batrachia</taxon>
        <taxon>Anura</taxon>
        <taxon>Pipoidea</taxon>
        <taxon>Pipidae</taxon>
        <taxon>Xenopodinae</taxon>
        <taxon>Xenopus</taxon>
        <taxon>Xenopus</taxon>
    </lineage>
</organism>
<dbReference type="InterPro" id="IPR041625">
    <property type="entry name" value="Beta-mannosidase_Ig"/>
</dbReference>
<dbReference type="AlphaFoldDB" id="A0A974DZS8"/>
<dbReference type="SUPFAM" id="SSF49303">
    <property type="entry name" value="beta-Galactosidase/glucuronidase domain"/>
    <property type="match status" value="3"/>
</dbReference>
<evidence type="ECO:0000256" key="14">
    <source>
        <dbReference type="ARBA" id="ARBA00023295"/>
    </source>
</evidence>
<reference evidence="23" key="1">
    <citation type="journal article" date="2016" name="Nature">
        <title>Genome evolution in the allotetraploid frog Xenopus laevis.</title>
        <authorList>
            <person name="Session A.M."/>
            <person name="Uno Y."/>
            <person name="Kwon T."/>
            <person name="Chapman J.A."/>
            <person name="Toyoda A."/>
            <person name="Takahashi S."/>
            <person name="Fukui A."/>
            <person name="Hikosaka A."/>
            <person name="Suzuki A."/>
            <person name="Kondo M."/>
            <person name="van Heeringen S.J."/>
            <person name="Quigley I."/>
            <person name="Heinz S."/>
            <person name="Ogino H."/>
            <person name="Ochi H."/>
            <person name="Hellsten U."/>
            <person name="Lyons J.B."/>
            <person name="Simakov O."/>
            <person name="Putnam N."/>
            <person name="Stites J."/>
            <person name="Kuroki Y."/>
            <person name="Tanaka T."/>
            <person name="Michiue T."/>
            <person name="Watanabe M."/>
            <person name="Bogdanovic O."/>
            <person name="Lister R."/>
            <person name="Georgiou G."/>
            <person name="Paranjpe S.S."/>
            <person name="van Kruijsbergen I."/>
            <person name="Shu S."/>
            <person name="Carlson J."/>
            <person name="Kinoshita T."/>
            <person name="Ohta Y."/>
            <person name="Mawaribuchi S."/>
            <person name="Jenkins J."/>
            <person name="Grimwood J."/>
            <person name="Schmutz J."/>
            <person name="Mitros T."/>
            <person name="Mozaffari S.V."/>
            <person name="Suzuki Y."/>
            <person name="Haramoto Y."/>
            <person name="Yamamoto T.S."/>
            <person name="Takagi C."/>
            <person name="Heald R."/>
            <person name="Miller K."/>
            <person name="Haudenschild C."/>
            <person name="Kitzman J."/>
            <person name="Nakayama T."/>
            <person name="Izutsu Y."/>
            <person name="Robert J."/>
            <person name="Fortriede J."/>
            <person name="Burns K."/>
            <person name="Lotay V."/>
            <person name="Karimi K."/>
            <person name="Yasuoka Y."/>
            <person name="Dichmann D.S."/>
            <person name="Flajnik M.F."/>
            <person name="Houston D.W."/>
            <person name="Shendure J."/>
            <person name="DuPasquier L."/>
            <person name="Vize P.D."/>
            <person name="Zorn A.M."/>
            <person name="Ito M."/>
            <person name="Marcotte E.M."/>
            <person name="Wallingford J.B."/>
            <person name="Ito Y."/>
            <person name="Asashima M."/>
            <person name="Ueno N."/>
            <person name="Matsuda Y."/>
            <person name="Veenstra G.J."/>
            <person name="Fujiyama A."/>
            <person name="Harland R.M."/>
            <person name="Taira M."/>
            <person name="Rokhsar D.S."/>
        </authorList>
    </citation>
    <scope>NUCLEOTIDE SEQUENCE [LARGE SCALE GENOMIC DNA]</scope>
    <source>
        <strain evidence="23">J</strain>
    </source>
</reference>
<dbReference type="InterPro" id="IPR041447">
    <property type="entry name" value="Mannosidase_ig"/>
</dbReference>
<evidence type="ECO:0000313" key="22">
    <source>
        <dbReference type="EMBL" id="OCT99936.1"/>
    </source>
</evidence>
<evidence type="ECO:0000313" key="23">
    <source>
        <dbReference type="Proteomes" id="UP000694892"/>
    </source>
</evidence>
<dbReference type="FunFam" id="2.60.40.10:FF:002234">
    <property type="entry name" value="Mannosidase beta"/>
    <property type="match status" value="1"/>
</dbReference>
<dbReference type="FunFam" id="2.60.40.10:FF:000650">
    <property type="entry name" value="Mannosidase beta"/>
    <property type="match status" value="1"/>
</dbReference>
<dbReference type="InterPro" id="IPR006103">
    <property type="entry name" value="Glyco_hydro_2_cat"/>
</dbReference>
<keyword evidence="9 17" id="KW-0732">Signal</keyword>
<accession>A0A974DZS8</accession>
<keyword evidence="11" id="KW-1015">Disulfide bond</keyword>
<dbReference type="EMBL" id="CM004466">
    <property type="protein sequence ID" value="OCT99936.1"/>
    <property type="molecule type" value="Genomic_DNA"/>
</dbReference>
<keyword evidence="13" id="KW-0458">Lysosome</keyword>
<evidence type="ECO:0000259" key="20">
    <source>
        <dbReference type="Pfam" id="PF17786"/>
    </source>
</evidence>
<evidence type="ECO:0000256" key="4">
    <source>
        <dbReference type="ARBA" id="ARBA00004740"/>
    </source>
</evidence>
<feature type="domain" description="Glycoside hydrolase family 2 catalytic" evidence="18">
    <location>
        <begin position="352"/>
        <end position="580"/>
    </location>
</feature>
<dbReference type="InterPro" id="IPR017853">
    <property type="entry name" value="GH"/>
</dbReference>
<comment type="pathway">
    <text evidence="4">Glycan metabolism; N-glycan degradation.</text>
</comment>
<dbReference type="GO" id="GO:0006516">
    <property type="term" value="P:glycoprotein catabolic process"/>
    <property type="evidence" value="ECO:0007669"/>
    <property type="project" value="TreeGrafter"/>
</dbReference>
<dbReference type="Gene3D" id="2.60.40.10">
    <property type="entry name" value="Immunoglobulins"/>
    <property type="match status" value="3"/>
</dbReference>
<evidence type="ECO:0000256" key="2">
    <source>
        <dbReference type="ARBA" id="ARBA00003150"/>
    </source>
</evidence>
<gene>
    <name evidence="22" type="ORF">XELAEV_18005720mg</name>
</gene>
<evidence type="ECO:0000256" key="17">
    <source>
        <dbReference type="SAM" id="SignalP"/>
    </source>
</evidence>
<keyword evidence="14" id="KW-0326">Glycosidase</keyword>
<dbReference type="Gene3D" id="2.60.120.260">
    <property type="entry name" value="Galactose-binding domain-like"/>
    <property type="match status" value="1"/>
</dbReference>
<comment type="catalytic activity">
    <reaction evidence="1">
        <text>Hydrolysis of terminal, non-reducing beta-D-mannose residues in beta-D-mannosides.</text>
        <dbReference type="EC" id="3.2.1.25"/>
    </reaction>
</comment>
<dbReference type="GO" id="GO:0004567">
    <property type="term" value="F:beta-mannosidase activity"/>
    <property type="evidence" value="ECO:0007669"/>
    <property type="project" value="UniProtKB-EC"/>
</dbReference>
<dbReference type="FunFam" id="3.20.20.80:FF:000035">
    <property type="entry name" value="Mannosidase beta"/>
    <property type="match status" value="1"/>
</dbReference>
<evidence type="ECO:0000259" key="18">
    <source>
        <dbReference type="Pfam" id="PF02836"/>
    </source>
</evidence>
<dbReference type="SUPFAM" id="SSF51445">
    <property type="entry name" value="(Trans)glycosidases"/>
    <property type="match status" value="1"/>
</dbReference>
<comment type="subcellular location">
    <subcellularLocation>
        <location evidence="3">Lysosome</location>
    </subcellularLocation>
</comment>
<dbReference type="Gene3D" id="3.20.20.80">
    <property type="entry name" value="Glycosidases"/>
    <property type="match status" value="1"/>
</dbReference>
<evidence type="ECO:0000256" key="7">
    <source>
        <dbReference type="ARBA" id="ARBA00012754"/>
    </source>
</evidence>
<dbReference type="Pfam" id="PF02836">
    <property type="entry name" value="Glyco_hydro_2_C"/>
    <property type="match status" value="1"/>
</dbReference>
<dbReference type="InterPro" id="IPR050887">
    <property type="entry name" value="Beta-mannosidase_GH2"/>
</dbReference>
<dbReference type="OMA" id="KRQWKGP"/>
<keyword evidence="12" id="KW-0325">Glycoprotein</keyword>
<dbReference type="PANTHER" id="PTHR43730">
    <property type="entry name" value="BETA-MANNOSIDASE"/>
    <property type="match status" value="1"/>
</dbReference>
<dbReference type="InterPro" id="IPR008979">
    <property type="entry name" value="Galactose-bd-like_sf"/>
</dbReference>
<evidence type="ECO:0000256" key="1">
    <source>
        <dbReference type="ARBA" id="ARBA00000829"/>
    </source>
</evidence>
<feature type="domain" description="Beta-mannosidase Ig-fold" evidence="19">
    <location>
        <begin position="807"/>
        <end position="886"/>
    </location>
</feature>
<dbReference type="InterPro" id="IPR013783">
    <property type="entry name" value="Ig-like_fold"/>
</dbReference>
<dbReference type="Pfam" id="PF22666">
    <property type="entry name" value="Glyco_hydro_2_N2"/>
    <property type="match status" value="1"/>
</dbReference>
<dbReference type="Proteomes" id="UP000694892">
    <property type="component" value="Chromosome 1L"/>
</dbReference>
<evidence type="ECO:0000256" key="10">
    <source>
        <dbReference type="ARBA" id="ARBA00022801"/>
    </source>
</evidence>
<feature type="domain" description="Beta-mannosidase-like galactose-binding" evidence="21">
    <location>
        <begin position="39"/>
        <end position="212"/>
    </location>
</feature>
<sequence>MGCFWALILCFFIMGLEQGWGTRWKSHDRSQTFSLNGRWEIRNSNGSYKLKGEVPGCVHTALAERLLIEDPYIRFNDAVYKWVAQDDWIYSRSFSLPPDIRFWQKVILVFEGLDTVSTILLNNFSVAKTYNMFTRYTVDVTNIVTKDNYIEVRFQSAVNWAKERSGNSSYKVPPDCPPPVQKGECHVNFIRKSQCSFSWDWGPSFPTQGIWKEVTIEAYNVFHLDYLSFVPVFDDKTSQWTVLLESVLDVITNGPLPGNVTVKIPDLNVDEMQKFVLIPGQQELKMAVKISKNIKVNLWWPNGYGSQNSYTITVKYLFEGGSTAENTTKIYFRSVELVEEPVPGSPGLSFYMKINQVPIFLKGSNWIPADSFQDKITLDRLHNLLQSVVDANMNTLRVWGGGVYESDEFYRLCDELGIMVWQDFMFACALYPTDIWFLETVEAEVIHQMRRLRSHPSIIVWSGNNENEAAIADNWFSVPAASQEVYRMDYVTLYIKTIMPLVLKMDETRPFISSSPTNGKESVQENWLAKNPYDNHYGDTHYYDYMTDCWDWKSYPKPRLASEYGFQSWPSLSTLEKVSDPVDWHYTSNFSSHRQHHSSGNEQMLSQAKLHYKNPENNDPIKEFQYTLYLTQVMQAQCVKLQTEFYRRNMREVVAGLGHTMGALYWQLNDIWQAPSWSSIEYGGKWKMLHYFAKDFFAPVAVSAFEDKDVLHIYGVSDLTKTISLQLEIKVYRWNSQVPVCEQFTEELLFNVNTSQIYTEPIPELLRRCQNSTRENSVVVFSLINQGQPYSSRNWHYLSSLKDAQGLLQPNITVSITQENTGFAFYLVTSAVAPFVWLDVWDIRGRFSDNGFLLADKTKTVYFYPWQTTSVDELQKSLNVTTLRDIY</sequence>
<proteinExistence type="inferred from homology"/>
<dbReference type="GO" id="GO:0005975">
    <property type="term" value="P:carbohydrate metabolic process"/>
    <property type="evidence" value="ECO:0007669"/>
    <property type="project" value="InterPro"/>
</dbReference>
<keyword evidence="10" id="KW-0378">Hydrolase</keyword>
<evidence type="ECO:0000256" key="6">
    <source>
        <dbReference type="ARBA" id="ARBA00011245"/>
    </source>
</evidence>
<evidence type="ECO:0000256" key="8">
    <source>
        <dbReference type="ARBA" id="ARBA00015707"/>
    </source>
</evidence>
<dbReference type="Pfam" id="PF17786">
    <property type="entry name" value="Mannosidase_ig"/>
    <property type="match status" value="1"/>
</dbReference>
<protein>
    <recommendedName>
        <fullName evidence="8">Beta-mannosidase</fullName>
        <ecNumber evidence="7">3.2.1.25</ecNumber>
    </recommendedName>
    <alternativeName>
        <fullName evidence="15">Lysosomal beta A mannosidase</fullName>
    </alternativeName>
    <alternativeName>
        <fullName evidence="16">Mannanase</fullName>
    </alternativeName>
</protein>
<evidence type="ECO:0000256" key="13">
    <source>
        <dbReference type="ARBA" id="ARBA00023228"/>
    </source>
</evidence>